<comment type="caution">
    <text evidence="2">The sequence shown here is derived from an EMBL/GenBank/DDBJ whole genome shotgun (WGS) entry which is preliminary data.</text>
</comment>
<accession>A0AAE1SVF0</accession>
<dbReference type="AlphaFoldDB" id="A0AAE1SVF0"/>
<dbReference type="EMBL" id="JAVYJV010000003">
    <property type="protein sequence ID" value="KAK4375396.1"/>
    <property type="molecule type" value="Genomic_DNA"/>
</dbReference>
<sequence>MKLACVLRDISGLDLRVAEALKNKRMKLEKDEERRMDPLFPRLHINDVDKGSPRAPPRNKMALCEQSSRSPQRLTSTSTPAPGTMSMLPLPPNDGNSIHAASSSLVSTEFSVFFLYK</sequence>
<organism evidence="2 3">
    <name type="scientific">Anisodus tanguticus</name>
    <dbReference type="NCBI Taxonomy" id="243964"/>
    <lineage>
        <taxon>Eukaryota</taxon>
        <taxon>Viridiplantae</taxon>
        <taxon>Streptophyta</taxon>
        <taxon>Embryophyta</taxon>
        <taxon>Tracheophyta</taxon>
        <taxon>Spermatophyta</taxon>
        <taxon>Magnoliopsida</taxon>
        <taxon>eudicotyledons</taxon>
        <taxon>Gunneridae</taxon>
        <taxon>Pentapetalae</taxon>
        <taxon>asterids</taxon>
        <taxon>lamiids</taxon>
        <taxon>Solanales</taxon>
        <taxon>Solanaceae</taxon>
        <taxon>Solanoideae</taxon>
        <taxon>Hyoscyameae</taxon>
        <taxon>Anisodus</taxon>
    </lineage>
</organism>
<dbReference type="PANTHER" id="PTHR34281">
    <property type="entry name" value="PROTEIN EARLY FLOWERING 3"/>
    <property type="match status" value="1"/>
</dbReference>
<feature type="region of interest" description="Disordered" evidence="1">
    <location>
        <begin position="43"/>
        <end position="100"/>
    </location>
</feature>
<proteinExistence type="predicted"/>
<evidence type="ECO:0000313" key="2">
    <source>
        <dbReference type="EMBL" id="KAK4375396.1"/>
    </source>
</evidence>
<name>A0AAE1SVF0_9SOLA</name>
<dbReference type="Proteomes" id="UP001291623">
    <property type="component" value="Unassembled WGS sequence"/>
</dbReference>
<dbReference type="PANTHER" id="PTHR34281:SF24">
    <property type="entry name" value="PROTEIN EARLY FLOWERING 3-LIKE"/>
    <property type="match status" value="1"/>
</dbReference>
<protein>
    <submittedName>
        <fullName evidence="2">Uncharacterized protein</fullName>
    </submittedName>
</protein>
<feature type="compositionally biased region" description="Polar residues" evidence="1">
    <location>
        <begin position="65"/>
        <end position="81"/>
    </location>
</feature>
<evidence type="ECO:0000256" key="1">
    <source>
        <dbReference type="SAM" id="MobiDB-lite"/>
    </source>
</evidence>
<gene>
    <name evidence="2" type="ORF">RND71_006073</name>
</gene>
<keyword evidence="3" id="KW-1185">Reference proteome</keyword>
<dbReference type="InterPro" id="IPR039319">
    <property type="entry name" value="ELF3-like"/>
</dbReference>
<evidence type="ECO:0000313" key="3">
    <source>
        <dbReference type="Proteomes" id="UP001291623"/>
    </source>
</evidence>
<dbReference type="GO" id="GO:2000028">
    <property type="term" value="P:regulation of photoperiodism, flowering"/>
    <property type="evidence" value="ECO:0007669"/>
    <property type="project" value="InterPro"/>
</dbReference>
<reference evidence="2" key="1">
    <citation type="submission" date="2023-12" db="EMBL/GenBank/DDBJ databases">
        <title>Genome assembly of Anisodus tanguticus.</title>
        <authorList>
            <person name="Wang Y.-J."/>
        </authorList>
    </citation>
    <scope>NUCLEOTIDE SEQUENCE</scope>
    <source>
        <strain evidence="2">KB-2021</strain>
        <tissue evidence="2">Leaf</tissue>
    </source>
</reference>